<feature type="compositionally biased region" description="Basic residues" evidence="1">
    <location>
        <begin position="158"/>
        <end position="187"/>
    </location>
</feature>
<organism evidence="2">
    <name type="scientific">viral metagenome</name>
    <dbReference type="NCBI Taxonomy" id="1070528"/>
    <lineage>
        <taxon>unclassified sequences</taxon>
        <taxon>metagenomes</taxon>
        <taxon>organismal metagenomes</taxon>
    </lineage>
</organism>
<reference evidence="2" key="1">
    <citation type="journal article" date="2020" name="Nature">
        <title>Giant virus diversity and host interactions through global metagenomics.</title>
        <authorList>
            <person name="Schulz F."/>
            <person name="Roux S."/>
            <person name="Paez-Espino D."/>
            <person name="Jungbluth S."/>
            <person name="Walsh D.A."/>
            <person name="Denef V.J."/>
            <person name="McMahon K.D."/>
            <person name="Konstantinidis K.T."/>
            <person name="Eloe-Fadrosh E.A."/>
            <person name="Kyrpides N.C."/>
            <person name="Woyke T."/>
        </authorList>
    </citation>
    <scope>NUCLEOTIDE SEQUENCE</scope>
    <source>
        <strain evidence="2">GVMAG-M-3300025890-48</strain>
    </source>
</reference>
<evidence type="ECO:0000256" key="1">
    <source>
        <dbReference type="SAM" id="MobiDB-lite"/>
    </source>
</evidence>
<name>A0A6C0JGY9_9ZZZZ</name>
<proteinExistence type="predicted"/>
<sequence>MPKKQDKKNQTDCQDLRNIQYKTMLMNGPKHTIAPKGIGSTTDIVEQFLESEKKEHKNITWSRLDRSSRIKKLYEYAEKYAIEKSISKVELVKLKGYLLESLNKKKLMRARDVKYDKEKEIIEDIPRLNFNKSTRKFTLKRSEKRTSTLSSLGPGNTRKLKPPKNGKKPLKSLKKSTKKSTKNNKIE</sequence>
<evidence type="ECO:0000313" key="2">
    <source>
        <dbReference type="EMBL" id="QHU02934.1"/>
    </source>
</evidence>
<protein>
    <submittedName>
        <fullName evidence="2">Uncharacterized protein</fullName>
    </submittedName>
</protein>
<accession>A0A6C0JGY9</accession>
<dbReference type="EMBL" id="MN740367">
    <property type="protein sequence ID" value="QHU02934.1"/>
    <property type="molecule type" value="Genomic_DNA"/>
</dbReference>
<dbReference type="AlphaFoldDB" id="A0A6C0JGY9"/>
<feature type="region of interest" description="Disordered" evidence="1">
    <location>
        <begin position="136"/>
        <end position="187"/>
    </location>
</feature>